<keyword evidence="15 17" id="KW-0460">Magnesium</keyword>
<evidence type="ECO:0000259" key="23">
    <source>
        <dbReference type="Pfam" id="PF05524"/>
    </source>
</evidence>
<dbReference type="Pfam" id="PF00391">
    <property type="entry name" value="PEP-utilizers"/>
    <property type="match status" value="1"/>
</dbReference>
<dbReference type="InterPro" id="IPR050499">
    <property type="entry name" value="PEP-utilizing_PTS_enzyme"/>
</dbReference>
<evidence type="ECO:0000256" key="12">
    <source>
        <dbReference type="ARBA" id="ARBA00022683"/>
    </source>
</evidence>
<evidence type="ECO:0000256" key="18">
    <source>
        <dbReference type="PIRSR" id="PIRSR000732-1"/>
    </source>
</evidence>
<evidence type="ECO:0000256" key="4">
    <source>
        <dbReference type="ARBA" id="ARBA00004496"/>
    </source>
</evidence>
<comment type="function">
    <text evidence="3 17">General (non sugar-specific) component of the phosphoenolpyruvate-dependent sugar phosphotransferase system (sugar PTS). This major carbohydrate active-transport system catalyzes the phosphorylation of incoming sugar substrates concomitantly with their translocation across the cell membrane. Enzyme I transfers the phosphoryl group from phosphoenolpyruvate (PEP) to the phosphoryl carrier protein (HPr).</text>
</comment>
<feature type="domain" description="PEP-utilising enzyme mobile" evidence="21">
    <location>
        <begin position="155"/>
        <end position="227"/>
    </location>
</feature>
<evidence type="ECO:0000256" key="20">
    <source>
        <dbReference type="PIRSR" id="PIRSR000732-3"/>
    </source>
</evidence>
<feature type="binding site" evidence="19">
    <location>
        <begin position="456"/>
        <end position="457"/>
    </location>
    <ligand>
        <name>phosphoenolpyruvate</name>
        <dbReference type="ChEBI" id="CHEBI:58702"/>
    </ligand>
</feature>
<feature type="binding site" evidence="19">
    <location>
        <position position="298"/>
    </location>
    <ligand>
        <name>phosphoenolpyruvate</name>
        <dbReference type="ChEBI" id="CHEBI:58702"/>
    </ligand>
</feature>
<dbReference type="NCBIfam" id="TIGR01417">
    <property type="entry name" value="PTS_I_fam"/>
    <property type="match status" value="1"/>
</dbReference>
<dbReference type="InterPro" id="IPR036637">
    <property type="entry name" value="Phosphohistidine_dom_sf"/>
</dbReference>
<comment type="similarity">
    <text evidence="5 17">Belongs to the PEP-utilizing enzyme family.</text>
</comment>
<dbReference type="InterPro" id="IPR040442">
    <property type="entry name" value="Pyrv_kinase-like_dom_sf"/>
</dbReference>
<keyword evidence="9 17" id="KW-0963">Cytoplasm</keyword>
<evidence type="ECO:0000256" key="8">
    <source>
        <dbReference type="ARBA" id="ARBA00022448"/>
    </source>
</evidence>
<dbReference type="InterPro" id="IPR015813">
    <property type="entry name" value="Pyrv/PenolPyrv_kinase-like_dom"/>
</dbReference>
<keyword evidence="13 17" id="KW-0479">Metal-binding</keyword>
<evidence type="ECO:0000256" key="15">
    <source>
        <dbReference type="ARBA" id="ARBA00022842"/>
    </source>
</evidence>
<dbReference type="PANTHER" id="PTHR46244:SF3">
    <property type="entry name" value="PHOSPHOENOLPYRUVATE-PROTEIN PHOSPHOTRANSFERASE"/>
    <property type="match status" value="1"/>
</dbReference>
<proteinExistence type="inferred from homology"/>
<evidence type="ECO:0000256" key="16">
    <source>
        <dbReference type="ARBA" id="ARBA00033235"/>
    </source>
</evidence>
<evidence type="ECO:0000256" key="14">
    <source>
        <dbReference type="ARBA" id="ARBA00022777"/>
    </source>
</evidence>
<dbReference type="EMBL" id="PNFV01000014">
    <property type="protein sequence ID" value="PMB81933.1"/>
    <property type="molecule type" value="Genomic_DNA"/>
</dbReference>
<feature type="binding site" evidence="19">
    <location>
        <position position="467"/>
    </location>
    <ligand>
        <name>phosphoenolpyruvate</name>
        <dbReference type="ChEBI" id="CHEBI:58702"/>
    </ligand>
</feature>
<dbReference type="PRINTS" id="PR01736">
    <property type="entry name" value="PHPHTRNFRASE"/>
</dbReference>
<dbReference type="InterPro" id="IPR036618">
    <property type="entry name" value="PtsI_HPr-bd_sf"/>
</dbReference>
<dbReference type="PIRSF" id="PIRSF000732">
    <property type="entry name" value="PTS_enzyme_I"/>
    <property type="match status" value="1"/>
</dbReference>
<keyword evidence="11 17" id="KW-0808">Transferase</keyword>
<evidence type="ECO:0000256" key="17">
    <source>
        <dbReference type="PIRNR" id="PIRNR000732"/>
    </source>
</evidence>
<comment type="caution">
    <text evidence="24">The sequence shown here is derived from an EMBL/GenBank/DDBJ whole genome shotgun (WGS) entry which is preliminary data.</text>
</comment>
<dbReference type="InterPro" id="IPR000121">
    <property type="entry name" value="PEP_util_C"/>
</dbReference>
<evidence type="ECO:0000313" key="24">
    <source>
        <dbReference type="EMBL" id="PMB81933.1"/>
    </source>
</evidence>
<gene>
    <name evidence="24" type="primary">ptsP</name>
    <name evidence="24" type="ORF">CK797_08625</name>
</gene>
<evidence type="ECO:0000256" key="6">
    <source>
        <dbReference type="ARBA" id="ARBA00012232"/>
    </source>
</evidence>
<dbReference type="OrthoDB" id="9765468at2"/>
<comment type="cofactor">
    <cofactor evidence="2 17 20">
        <name>Mg(2+)</name>
        <dbReference type="ChEBI" id="CHEBI:18420"/>
    </cofactor>
</comment>
<dbReference type="SUPFAM" id="SSF51621">
    <property type="entry name" value="Phosphoenolpyruvate/pyruvate domain"/>
    <property type="match status" value="1"/>
</dbReference>
<evidence type="ECO:0000256" key="5">
    <source>
        <dbReference type="ARBA" id="ARBA00007837"/>
    </source>
</evidence>
<dbReference type="InterPro" id="IPR008731">
    <property type="entry name" value="PTS_EIN"/>
</dbReference>
<dbReference type="RefSeq" id="WP_104689334.1">
    <property type="nucleotide sequence ID" value="NZ_JBKTHY010000015.1"/>
</dbReference>
<keyword evidence="12 17" id="KW-0598">Phosphotransferase system</keyword>
<dbReference type="PANTHER" id="PTHR46244">
    <property type="entry name" value="PHOSPHOENOLPYRUVATE-PROTEIN PHOSPHOTRANSFERASE"/>
    <property type="match status" value="1"/>
</dbReference>
<dbReference type="GO" id="GO:0009401">
    <property type="term" value="P:phosphoenolpyruvate-dependent sugar phosphotransferase system"/>
    <property type="evidence" value="ECO:0007669"/>
    <property type="project" value="UniProtKB-KW"/>
</dbReference>
<comment type="subcellular location">
    <subcellularLocation>
        <location evidence="4 17">Cytoplasm</location>
    </subcellularLocation>
</comment>
<reference evidence="24 25" key="1">
    <citation type="submission" date="2017-09" db="EMBL/GenBank/DDBJ databases">
        <title>Bacterial strain isolated from the female urinary microbiota.</title>
        <authorList>
            <person name="Thomas-White K."/>
            <person name="Kumar N."/>
            <person name="Forster S."/>
            <person name="Putonti C."/>
            <person name="Lawley T."/>
            <person name="Wolfe A.J."/>
        </authorList>
    </citation>
    <scope>NUCLEOTIDE SEQUENCE [LARGE SCALE GENOMIC DNA]</scope>
    <source>
        <strain evidence="24 25">UMB0683</strain>
    </source>
</reference>
<dbReference type="Gene3D" id="3.50.30.10">
    <property type="entry name" value="Phosphohistidine domain"/>
    <property type="match status" value="1"/>
</dbReference>
<evidence type="ECO:0000256" key="10">
    <source>
        <dbReference type="ARBA" id="ARBA00022597"/>
    </source>
</evidence>
<dbReference type="GO" id="GO:0046872">
    <property type="term" value="F:metal ion binding"/>
    <property type="evidence" value="ECO:0007669"/>
    <property type="project" value="UniProtKB-KW"/>
</dbReference>
<dbReference type="SUPFAM" id="SSF47831">
    <property type="entry name" value="Enzyme I of the PEP:sugar phosphotransferase system HPr-binding (sub)domain"/>
    <property type="match status" value="1"/>
</dbReference>
<evidence type="ECO:0000256" key="13">
    <source>
        <dbReference type="ARBA" id="ARBA00022723"/>
    </source>
</evidence>
<evidence type="ECO:0000256" key="11">
    <source>
        <dbReference type="ARBA" id="ARBA00022679"/>
    </source>
</evidence>
<evidence type="ECO:0000256" key="2">
    <source>
        <dbReference type="ARBA" id="ARBA00001946"/>
    </source>
</evidence>
<evidence type="ECO:0000313" key="25">
    <source>
        <dbReference type="Proteomes" id="UP000239920"/>
    </source>
</evidence>
<feature type="active site" description="Tele-phosphohistidine intermediate" evidence="18">
    <location>
        <position position="191"/>
    </location>
</feature>
<name>A0A2J6NKV8_9LACO</name>
<keyword evidence="24" id="KW-0670">Pyruvate</keyword>
<dbReference type="InterPro" id="IPR008279">
    <property type="entry name" value="PEP-util_enz_mobile_dom"/>
</dbReference>
<keyword evidence="14 17" id="KW-0418">Kinase</keyword>
<feature type="binding site" evidence="19">
    <location>
        <position position="334"/>
    </location>
    <ligand>
        <name>phosphoenolpyruvate</name>
        <dbReference type="ChEBI" id="CHEBI:58702"/>
    </ligand>
</feature>
<dbReference type="Proteomes" id="UP000239920">
    <property type="component" value="Unassembled WGS sequence"/>
</dbReference>
<dbReference type="InterPro" id="IPR024692">
    <property type="entry name" value="PTS_EI"/>
</dbReference>
<keyword evidence="8 17" id="KW-0813">Transport</keyword>
<dbReference type="PROSITE" id="PS00742">
    <property type="entry name" value="PEP_ENZYMES_2"/>
    <property type="match status" value="1"/>
</dbReference>
<evidence type="ECO:0000259" key="22">
    <source>
        <dbReference type="Pfam" id="PF02896"/>
    </source>
</evidence>
<dbReference type="EC" id="2.7.3.9" evidence="6 17"/>
<organism evidence="24 25">
    <name type="scientific">Limosilactobacillus pontis</name>
    <dbReference type="NCBI Taxonomy" id="35787"/>
    <lineage>
        <taxon>Bacteria</taxon>
        <taxon>Bacillati</taxon>
        <taxon>Bacillota</taxon>
        <taxon>Bacilli</taxon>
        <taxon>Lactobacillales</taxon>
        <taxon>Lactobacillaceae</taxon>
        <taxon>Limosilactobacillus</taxon>
    </lineage>
</organism>
<dbReference type="Pfam" id="PF05524">
    <property type="entry name" value="PEP-utilisers_N"/>
    <property type="match status" value="1"/>
</dbReference>
<evidence type="ECO:0000256" key="9">
    <source>
        <dbReference type="ARBA" id="ARBA00022490"/>
    </source>
</evidence>
<feature type="binding site" evidence="20">
    <location>
        <position position="433"/>
    </location>
    <ligand>
        <name>Mg(2+)</name>
        <dbReference type="ChEBI" id="CHEBI:18420"/>
    </ligand>
</feature>
<dbReference type="Gene3D" id="1.10.274.10">
    <property type="entry name" value="PtsI, HPr-binding domain"/>
    <property type="match status" value="1"/>
</dbReference>
<dbReference type="GO" id="GO:0005737">
    <property type="term" value="C:cytoplasm"/>
    <property type="evidence" value="ECO:0007669"/>
    <property type="project" value="UniProtKB-SubCell"/>
</dbReference>
<feature type="active site" description="Proton donor" evidence="18">
    <location>
        <position position="504"/>
    </location>
</feature>
<dbReference type="Pfam" id="PF02896">
    <property type="entry name" value="PEP-utilizers_C"/>
    <property type="match status" value="1"/>
</dbReference>
<dbReference type="Gene3D" id="3.20.20.60">
    <property type="entry name" value="Phosphoenolpyruvate-binding domains"/>
    <property type="match status" value="1"/>
</dbReference>
<sequence>MSLLLDGLAASSGIAIAPAYRLVGPDLSIKKQHTADKNHEVARLRDSFALTTKELQSIRQRAHQELGKQAAAVVDAQLTIVDDPVLLKKIEHLIYEQSATAEWAVKMITDHYLELFERMNDNDYLNSRALAIRDVYKRVISHLLGVKLPDPAALDHRAILVATNITPTDTAQFDRRYVAGLVTDYGGRTSHFSIMSKTLALPVVVGTHTATKKIQDGDLLVVDGIHGKVIVNPTEQQLEHYRLLAGEFAREQQAWGMLRDQHTVSQDGRQYEVAANVGALRDITFARDHGAEGIGLLRTEFLYMDQTTLPSEDEQFKAYRQFVSGMDQQRVVARTLDIGGDKRLGMLKLPHEDNPYLGYRAIRIGLTEPTVLRPQLRALLRASVYGRLAIMFPMIATPEEFTRAREILDDEERKLSRAGVAVADNIEVGMMLEVPSAAVMADVFAPDVDFFSIGSNDLIQYLFAADRGNPRVSYLYQELHPAVLRLIKRVIDAAHAEGKWVGMCGEMAGNPLATPLLTAMGLDEFSMNSSQILQIRSLISHLNNRQLQPLVHRALAAHSAREVKMLVKEYVPMLRKN</sequence>
<evidence type="ECO:0000259" key="21">
    <source>
        <dbReference type="Pfam" id="PF00391"/>
    </source>
</evidence>
<dbReference type="InterPro" id="IPR023151">
    <property type="entry name" value="PEP_util_CS"/>
</dbReference>
<evidence type="ECO:0000256" key="1">
    <source>
        <dbReference type="ARBA" id="ARBA00000683"/>
    </source>
</evidence>
<protein>
    <recommendedName>
        <fullName evidence="7 17">Phosphoenolpyruvate-protein phosphotransferase</fullName>
        <ecNumber evidence="6 17">2.7.3.9</ecNumber>
    </recommendedName>
    <alternativeName>
        <fullName evidence="16 17">Phosphotransferase system, enzyme I</fullName>
    </alternativeName>
</protein>
<dbReference type="SUPFAM" id="SSF52009">
    <property type="entry name" value="Phosphohistidine domain"/>
    <property type="match status" value="1"/>
</dbReference>
<evidence type="ECO:0000256" key="3">
    <source>
        <dbReference type="ARBA" id="ARBA00002728"/>
    </source>
</evidence>
<evidence type="ECO:0000256" key="19">
    <source>
        <dbReference type="PIRSR" id="PIRSR000732-2"/>
    </source>
</evidence>
<evidence type="ECO:0000256" key="7">
    <source>
        <dbReference type="ARBA" id="ARBA00016544"/>
    </source>
</evidence>
<dbReference type="GO" id="GO:0016301">
    <property type="term" value="F:kinase activity"/>
    <property type="evidence" value="ECO:0007669"/>
    <property type="project" value="UniProtKB-KW"/>
</dbReference>
<accession>A0A2J6NKV8</accession>
<feature type="domain" description="Phosphotransferase system enzyme I N-terminal" evidence="23">
    <location>
        <begin position="7"/>
        <end position="128"/>
    </location>
</feature>
<dbReference type="InterPro" id="IPR006318">
    <property type="entry name" value="PTS_EI-like"/>
</dbReference>
<dbReference type="AlphaFoldDB" id="A0A2J6NKV8"/>
<keyword evidence="10 17" id="KW-0762">Sugar transport</keyword>
<dbReference type="GO" id="GO:0008965">
    <property type="term" value="F:phosphoenolpyruvate-protein phosphotransferase activity"/>
    <property type="evidence" value="ECO:0007669"/>
    <property type="project" value="UniProtKB-EC"/>
</dbReference>
<feature type="binding site" evidence="20">
    <location>
        <position position="457"/>
    </location>
    <ligand>
        <name>Mg(2+)</name>
        <dbReference type="ChEBI" id="CHEBI:18420"/>
    </ligand>
</feature>
<comment type="catalytic activity">
    <reaction evidence="1 17">
        <text>L-histidyl-[protein] + phosphoenolpyruvate = N(pros)-phospho-L-histidyl-[protein] + pyruvate</text>
        <dbReference type="Rhea" id="RHEA:23880"/>
        <dbReference type="Rhea" id="RHEA-COMP:9745"/>
        <dbReference type="Rhea" id="RHEA-COMP:9746"/>
        <dbReference type="ChEBI" id="CHEBI:15361"/>
        <dbReference type="ChEBI" id="CHEBI:29979"/>
        <dbReference type="ChEBI" id="CHEBI:58702"/>
        <dbReference type="ChEBI" id="CHEBI:64837"/>
        <dbReference type="EC" id="2.7.3.9"/>
    </reaction>
</comment>
<feature type="domain" description="PEP-utilising enzyme C-terminal" evidence="22">
    <location>
        <begin position="254"/>
        <end position="542"/>
    </location>
</feature>